<accession>A0A177NJJ7</accession>
<dbReference type="AlphaFoldDB" id="A0A177NJJ7"/>
<protein>
    <submittedName>
        <fullName evidence="1">Uncharacterized protein</fullName>
    </submittedName>
</protein>
<evidence type="ECO:0000313" key="1">
    <source>
        <dbReference type="EMBL" id="OAI18061.1"/>
    </source>
</evidence>
<sequence>MTVLLPFAWTWMQKAEQRMEQLPRGWERFFYKSSSIPLFQTGKLSVTRSLARQQSLKKQNQPSENDWFCRFEAIPGSGRDCPG</sequence>
<dbReference type="EMBL" id="LUUJ01000062">
    <property type="protein sequence ID" value="OAI18061.1"/>
    <property type="molecule type" value="Genomic_DNA"/>
</dbReference>
<evidence type="ECO:0000313" key="2">
    <source>
        <dbReference type="Proteomes" id="UP000077857"/>
    </source>
</evidence>
<name>A0A177NJJ7_9GAMM</name>
<dbReference type="Proteomes" id="UP000077857">
    <property type="component" value="Unassembled WGS sequence"/>
</dbReference>
<reference evidence="1 2" key="1">
    <citation type="submission" date="2016-03" db="EMBL/GenBank/DDBJ databases">
        <authorList>
            <person name="Ploux O."/>
        </authorList>
    </citation>
    <scope>NUCLEOTIDE SEQUENCE [LARGE SCALE GENOMIC DNA]</scope>
    <source>
        <strain evidence="1 2">R-45378</strain>
    </source>
</reference>
<comment type="caution">
    <text evidence="1">The sequence shown here is derived from an EMBL/GenBank/DDBJ whole genome shotgun (WGS) entry which is preliminary data.</text>
</comment>
<proteinExistence type="predicted"/>
<gene>
    <name evidence="1" type="ORF">A1507_09955</name>
</gene>
<organism evidence="1 2">
    <name type="scientific">Methylomonas koyamae</name>
    <dbReference type="NCBI Taxonomy" id="702114"/>
    <lineage>
        <taxon>Bacteria</taxon>
        <taxon>Pseudomonadati</taxon>
        <taxon>Pseudomonadota</taxon>
        <taxon>Gammaproteobacteria</taxon>
        <taxon>Methylococcales</taxon>
        <taxon>Methylococcaceae</taxon>
        <taxon>Methylomonas</taxon>
    </lineage>
</organism>